<evidence type="ECO:0000256" key="4">
    <source>
        <dbReference type="ARBA" id="ARBA00022729"/>
    </source>
</evidence>
<evidence type="ECO:0000256" key="5">
    <source>
        <dbReference type="ARBA" id="ARBA00022764"/>
    </source>
</evidence>
<protein>
    <recommendedName>
        <fullName evidence="7">Copper resistance protein C</fullName>
    </recommendedName>
</protein>
<dbReference type="SUPFAM" id="SSF81296">
    <property type="entry name" value="E set domains"/>
    <property type="match status" value="1"/>
</dbReference>
<dbReference type="InterPro" id="IPR007348">
    <property type="entry name" value="CopC_dom"/>
</dbReference>
<dbReference type="EMBL" id="JPKR02000005">
    <property type="protein sequence ID" value="KGD70337.1"/>
    <property type="molecule type" value="Genomic_DNA"/>
</dbReference>
<dbReference type="RefSeq" id="WP_038023920.1">
    <property type="nucleotide sequence ID" value="NZ_JPKR02000005.1"/>
</dbReference>
<dbReference type="InterPro" id="IPR032694">
    <property type="entry name" value="CopC/D"/>
</dbReference>
<dbReference type="eggNOG" id="COG2372">
    <property type="taxonomic scope" value="Bacteria"/>
</dbReference>
<evidence type="ECO:0000313" key="10">
    <source>
        <dbReference type="EMBL" id="KGD70337.1"/>
    </source>
</evidence>
<evidence type="ECO:0000256" key="7">
    <source>
        <dbReference type="RuleBase" id="RU369037"/>
    </source>
</evidence>
<dbReference type="Gene3D" id="2.60.40.1220">
    <property type="match status" value="1"/>
</dbReference>
<evidence type="ECO:0000256" key="6">
    <source>
        <dbReference type="ARBA" id="ARBA00023008"/>
    </source>
</evidence>
<keyword evidence="5 7" id="KW-0574">Periplasm</keyword>
<dbReference type="STRING" id="642227.HA49_20610"/>
<dbReference type="OrthoDB" id="9796814at2"/>
<accession>A0A095T0R4</accession>
<dbReference type="PROSITE" id="PS51257">
    <property type="entry name" value="PROKAR_LIPOPROTEIN"/>
    <property type="match status" value="1"/>
</dbReference>
<reference evidence="10" key="1">
    <citation type="submission" date="2014-12" db="EMBL/GenBank/DDBJ databases">
        <title>The draft genome of the Tatumella morbirosei type strain, LMG23360T isolated from pineapple rot.</title>
        <authorList>
            <person name="Smits T.H."/>
            <person name="Palmer M."/>
            <person name="Venter S.N."/>
            <person name="Duffy B."/>
            <person name="Steenkamp E.T."/>
            <person name="Chan W.Y."/>
            <person name="Coutinho T.A."/>
            <person name="Coetzee M.P."/>
            <person name="De Maayer P."/>
        </authorList>
    </citation>
    <scope>NUCLEOTIDE SEQUENCE [LARGE SCALE GENOMIC DNA]</scope>
    <source>
        <strain evidence="10">LMG 23360</strain>
    </source>
</reference>
<dbReference type="InterPro" id="IPR014755">
    <property type="entry name" value="Cu-Rt/internalin_Ig-like"/>
</dbReference>
<proteinExistence type="inferred from homology"/>
<keyword evidence="11" id="KW-1185">Reference proteome</keyword>
<keyword evidence="3 7" id="KW-0479">Metal-binding</keyword>
<dbReference type="GO" id="GO:0046688">
    <property type="term" value="P:response to copper ion"/>
    <property type="evidence" value="ECO:0007669"/>
    <property type="project" value="UniProtKB-UniRule"/>
</dbReference>
<name>A0A095T0R4_9GAMM</name>
<evidence type="ECO:0000256" key="1">
    <source>
        <dbReference type="ARBA" id="ARBA00004418"/>
    </source>
</evidence>
<dbReference type="Pfam" id="PF04234">
    <property type="entry name" value="CopC"/>
    <property type="match status" value="1"/>
</dbReference>
<dbReference type="PANTHER" id="PTHR34820:SF4">
    <property type="entry name" value="INNER MEMBRANE PROTEIN YEBZ"/>
    <property type="match status" value="1"/>
</dbReference>
<feature type="chain" id="PRO_5001910616" description="Copper resistance protein C" evidence="8">
    <location>
        <begin position="27"/>
        <end position="124"/>
    </location>
</feature>
<comment type="similarity">
    <text evidence="2 7">Belongs to the CopC family.</text>
</comment>
<evidence type="ECO:0000256" key="8">
    <source>
        <dbReference type="SAM" id="SignalP"/>
    </source>
</evidence>
<keyword evidence="4 7" id="KW-0732">Signal</keyword>
<dbReference type="GO" id="GO:0005507">
    <property type="term" value="F:copper ion binding"/>
    <property type="evidence" value="ECO:0007669"/>
    <property type="project" value="UniProtKB-UniRule"/>
</dbReference>
<comment type="subcellular location">
    <subcellularLocation>
        <location evidence="1 7">Periplasm</location>
    </subcellularLocation>
</comment>
<dbReference type="AlphaFoldDB" id="A0A095T0R4"/>
<keyword evidence="6 7" id="KW-0186">Copper</keyword>
<feature type="signal peptide" evidence="8">
    <location>
        <begin position="1"/>
        <end position="26"/>
    </location>
</feature>
<dbReference type="GO" id="GO:0005886">
    <property type="term" value="C:plasma membrane"/>
    <property type="evidence" value="ECO:0007669"/>
    <property type="project" value="TreeGrafter"/>
</dbReference>
<organism evidence="10 11">
    <name type="scientific">Tatumella morbirosei</name>
    <dbReference type="NCBI Taxonomy" id="642227"/>
    <lineage>
        <taxon>Bacteria</taxon>
        <taxon>Pseudomonadati</taxon>
        <taxon>Pseudomonadota</taxon>
        <taxon>Gammaproteobacteria</taxon>
        <taxon>Enterobacterales</taxon>
        <taxon>Erwiniaceae</taxon>
        <taxon>Tatumella</taxon>
    </lineage>
</organism>
<comment type="function">
    <text evidence="7">Involved in copper resistance.</text>
</comment>
<sequence length="124" mass="13114">MSFSAKNIVAALSLLGCALLSQQALAHAHLTSAEPAQQSEVSVSPDHLTLHFSEDLEAAFTGITLSQADGRQVATGKASVEDNAKSTLIVPVTQPLSHGKYQVDWHALSVDGHKTKGSYTFTVK</sequence>
<dbReference type="PANTHER" id="PTHR34820">
    <property type="entry name" value="INNER MEMBRANE PROTEIN YEBZ"/>
    <property type="match status" value="1"/>
</dbReference>
<evidence type="ECO:0000256" key="3">
    <source>
        <dbReference type="ARBA" id="ARBA00022723"/>
    </source>
</evidence>
<dbReference type="GO" id="GO:0042597">
    <property type="term" value="C:periplasmic space"/>
    <property type="evidence" value="ECO:0007669"/>
    <property type="project" value="UniProtKB-SubCell"/>
</dbReference>
<gene>
    <name evidence="10" type="ORF">HA49_20610</name>
</gene>
<dbReference type="InterPro" id="IPR014756">
    <property type="entry name" value="Ig_E-set"/>
</dbReference>
<evidence type="ECO:0000259" key="9">
    <source>
        <dbReference type="Pfam" id="PF04234"/>
    </source>
</evidence>
<dbReference type="GO" id="GO:0006825">
    <property type="term" value="P:copper ion transport"/>
    <property type="evidence" value="ECO:0007669"/>
    <property type="project" value="InterPro"/>
</dbReference>
<feature type="domain" description="CopC" evidence="9">
    <location>
        <begin position="27"/>
        <end position="123"/>
    </location>
</feature>
<dbReference type="Proteomes" id="UP000029577">
    <property type="component" value="Unassembled WGS sequence"/>
</dbReference>
<evidence type="ECO:0000313" key="11">
    <source>
        <dbReference type="Proteomes" id="UP000029577"/>
    </source>
</evidence>
<dbReference type="InterPro" id="IPR047685">
    <property type="entry name" value="CopC-like"/>
</dbReference>
<evidence type="ECO:0000256" key="2">
    <source>
        <dbReference type="ARBA" id="ARBA00010509"/>
    </source>
</evidence>
<comment type="caution">
    <text evidence="10">The sequence shown here is derived from an EMBL/GenBank/DDBJ whole genome shotgun (WGS) entry which is preliminary data.</text>
</comment>
<dbReference type="NCBIfam" id="NF033814">
    <property type="entry name" value="copper_CopC"/>
    <property type="match status" value="1"/>
</dbReference>